<reference evidence="2" key="1">
    <citation type="journal article" date="2015" name="PLoS Genet.">
        <title>Genome Sequence and Transcriptome Analyses of Chrysochromulina tobin: Metabolic Tools for Enhanced Algal Fitness in the Prominent Order Prymnesiales (Haptophyceae).</title>
        <authorList>
            <person name="Hovde B.T."/>
            <person name="Deodato C.R."/>
            <person name="Hunsperger H.M."/>
            <person name="Ryken S.A."/>
            <person name="Yost W."/>
            <person name="Jha R.K."/>
            <person name="Patterson J."/>
            <person name="Monnat R.J. Jr."/>
            <person name="Barlow S.B."/>
            <person name="Starkenburg S.R."/>
            <person name="Cattolico R.A."/>
        </authorList>
    </citation>
    <scope>NUCLEOTIDE SEQUENCE</scope>
    <source>
        <strain evidence="2">CCMP291</strain>
    </source>
</reference>
<sequence length="226" mass="25804">MDQLPGWLDAVPNANKLCASICLKGLGCDDAQSSATLQSLKMRVHSCVEEPGGNANGHEGVCTFRFLLDNYDRPWDNVFFLHGDVHKGKHHQQFASFRAFLQRDEWPAWPTDTREKMTERICGCTPMGVQHNPFGPVDFWHMGITWWLGNFVRLRDPHAAATARNWTRHAECEKSTGRCVRSGVASYPLHNGSLVSPLGYMFNLDRRSALRRSREFLRAQYRMNLI</sequence>
<dbReference type="AlphaFoldDB" id="A0A0M0J540"/>
<accession>A0A0M0J540</accession>
<dbReference type="EMBL" id="JWZX01003372">
    <property type="protein sequence ID" value="KOO21328.1"/>
    <property type="molecule type" value="Genomic_DNA"/>
</dbReference>
<evidence type="ECO:0000313" key="1">
    <source>
        <dbReference type="EMBL" id="KOO21328.1"/>
    </source>
</evidence>
<evidence type="ECO:0000313" key="2">
    <source>
        <dbReference type="Proteomes" id="UP000037460"/>
    </source>
</evidence>
<protein>
    <submittedName>
        <fullName evidence="1">Uncharacterized protein</fullName>
    </submittedName>
</protein>
<gene>
    <name evidence="1" type="ORF">Ctob_006706</name>
</gene>
<organism evidence="1 2">
    <name type="scientific">Chrysochromulina tobinii</name>
    <dbReference type="NCBI Taxonomy" id="1460289"/>
    <lineage>
        <taxon>Eukaryota</taxon>
        <taxon>Haptista</taxon>
        <taxon>Haptophyta</taxon>
        <taxon>Prymnesiophyceae</taxon>
        <taxon>Prymnesiales</taxon>
        <taxon>Chrysochromulinaceae</taxon>
        <taxon>Chrysochromulina</taxon>
    </lineage>
</organism>
<dbReference type="Proteomes" id="UP000037460">
    <property type="component" value="Unassembled WGS sequence"/>
</dbReference>
<comment type="caution">
    <text evidence="1">The sequence shown here is derived from an EMBL/GenBank/DDBJ whole genome shotgun (WGS) entry which is preliminary data.</text>
</comment>
<proteinExistence type="predicted"/>
<keyword evidence="2" id="KW-1185">Reference proteome</keyword>
<name>A0A0M0J540_9EUKA</name>